<name>A0A1H0S503_9ACTN</name>
<sequence length="87" mass="8715">MHNAAADASNIHAQVTAAPGEVVTLPAACGAVLPTSASTTPTTDVDDSNNLARTGVDTVDLILAGFALVVLGLGFRRFGGRSGRSAH</sequence>
<keyword evidence="1" id="KW-0812">Transmembrane</keyword>
<organism evidence="2 3">
    <name type="scientific">Nakamurella panacisegetis</name>
    <dbReference type="NCBI Taxonomy" id="1090615"/>
    <lineage>
        <taxon>Bacteria</taxon>
        <taxon>Bacillati</taxon>
        <taxon>Actinomycetota</taxon>
        <taxon>Actinomycetes</taxon>
        <taxon>Nakamurellales</taxon>
        <taxon>Nakamurellaceae</taxon>
        <taxon>Nakamurella</taxon>
    </lineage>
</organism>
<proteinExistence type="predicted"/>
<accession>A0A1H0S503</accession>
<reference evidence="2 3" key="1">
    <citation type="submission" date="2016-10" db="EMBL/GenBank/DDBJ databases">
        <authorList>
            <person name="de Groot N.N."/>
        </authorList>
    </citation>
    <scope>NUCLEOTIDE SEQUENCE [LARGE SCALE GENOMIC DNA]</scope>
    <source>
        <strain evidence="3">P4-7,KCTC 19426,CECT 7604</strain>
    </source>
</reference>
<evidence type="ECO:0000313" key="2">
    <source>
        <dbReference type="EMBL" id="SDP36853.1"/>
    </source>
</evidence>
<feature type="transmembrane region" description="Helical" evidence="1">
    <location>
        <begin position="58"/>
        <end position="75"/>
    </location>
</feature>
<keyword evidence="1" id="KW-0472">Membrane</keyword>
<keyword evidence="3" id="KW-1185">Reference proteome</keyword>
<dbReference type="RefSeq" id="WP_231988607.1">
    <property type="nucleotide sequence ID" value="NZ_LT629710.1"/>
</dbReference>
<evidence type="ECO:0000313" key="3">
    <source>
        <dbReference type="Proteomes" id="UP000198741"/>
    </source>
</evidence>
<dbReference type="AlphaFoldDB" id="A0A1H0S503"/>
<dbReference type="EMBL" id="LT629710">
    <property type="protein sequence ID" value="SDP36853.1"/>
    <property type="molecule type" value="Genomic_DNA"/>
</dbReference>
<evidence type="ECO:0000256" key="1">
    <source>
        <dbReference type="SAM" id="Phobius"/>
    </source>
</evidence>
<dbReference type="Proteomes" id="UP000198741">
    <property type="component" value="Chromosome I"/>
</dbReference>
<protein>
    <submittedName>
        <fullName evidence="2">Uncharacterized protein</fullName>
    </submittedName>
</protein>
<gene>
    <name evidence="2" type="ORF">SAMN04515671_3910</name>
</gene>
<keyword evidence="1" id="KW-1133">Transmembrane helix</keyword>